<dbReference type="Proteomes" id="UP000070399">
    <property type="component" value="Unassembled WGS sequence"/>
</dbReference>
<evidence type="ECO:0000313" key="8">
    <source>
        <dbReference type="Proteomes" id="UP000070399"/>
    </source>
</evidence>
<feature type="transmembrane region" description="Helical" evidence="5">
    <location>
        <begin position="397"/>
        <end position="416"/>
    </location>
</feature>
<keyword evidence="3" id="KW-0732">Signal</keyword>
<evidence type="ECO:0000256" key="5">
    <source>
        <dbReference type="SAM" id="Phobius"/>
    </source>
</evidence>
<keyword evidence="8" id="KW-1185">Reference proteome</keyword>
<keyword evidence="5" id="KW-0812">Transmembrane</keyword>
<evidence type="ECO:0000256" key="4">
    <source>
        <dbReference type="SAM" id="MobiDB-lite"/>
    </source>
</evidence>
<dbReference type="InterPro" id="IPR013783">
    <property type="entry name" value="Ig-like_fold"/>
</dbReference>
<evidence type="ECO:0000256" key="2">
    <source>
        <dbReference type="ARBA" id="ARBA00022525"/>
    </source>
</evidence>
<proteinExistence type="predicted"/>
<evidence type="ECO:0000256" key="1">
    <source>
        <dbReference type="ARBA" id="ARBA00004613"/>
    </source>
</evidence>
<evidence type="ECO:0000256" key="3">
    <source>
        <dbReference type="ARBA" id="ARBA00022729"/>
    </source>
</evidence>
<keyword evidence="2" id="KW-0964">Secreted</keyword>
<feature type="region of interest" description="Disordered" evidence="4">
    <location>
        <begin position="1"/>
        <end position="21"/>
    </location>
</feature>
<feature type="domain" description="Carbohydrate-binding module family 96" evidence="6">
    <location>
        <begin position="18"/>
        <end position="176"/>
    </location>
</feature>
<gene>
    <name evidence="7" type="ORF">AKJ35_00805</name>
</gene>
<evidence type="ECO:0000313" key="7">
    <source>
        <dbReference type="EMBL" id="KXB09469.1"/>
    </source>
</evidence>
<comment type="caution">
    <text evidence="7">The sequence shown here is derived from an EMBL/GenBank/DDBJ whole genome shotgun (WGS) entry which is preliminary data.</text>
</comment>
<sequence length="420" mass="45689">MILLALTSPPTAARPDSTAQVNPSDDAFVAEDMPDTNTGVSINAWVGSTEYGYLKFNLPAVAENALVTSATLNLYHEGGYGSGLGTYDVHRVNESWSEDTITWNNQPEYETTETSSLSFDPTDNGKWRSWDVTSDIASAALSDEWVSWLIKGRKGGSWEFFTKENPTNPPYLEITYNVAPTLSSGKVTPTTDEWGTSFAFEVTYTDADNDLPITYPRLFIDGENTGRTTTEKDPADQDVTDGKVYKHTVEALSEDVGIHNFYFYVEDPTHGFSARYPLTGGQDGPTVIKRSVTLTCSVDNDAPDPGQAITFSGHLKDSKGVALTQKTVRLFINGSDTGLTAITDNDGFYSISTKAPENRGSFTYDVRFTEEDLYSSTQSSAVSISTEAPEAISELPLVWVAAVVIVVAAIGALLFVKKGR</sequence>
<dbReference type="Pfam" id="PF24517">
    <property type="entry name" value="CBM96"/>
    <property type="match status" value="1"/>
</dbReference>
<dbReference type="GO" id="GO:0005576">
    <property type="term" value="C:extracellular region"/>
    <property type="evidence" value="ECO:0007669"/>
    <property type="project" value="UniProtKB-SubCell"/>
</dbReference>
<reference evidence="7 8" key="1">
    <citation type="journal article" date="2016" name="Sci. Rep.">
        <title>Metabolic traits of an uncultured archaeal lineage -MSBL1- from brine pools of the Red Sea.</title>
        <authorList>
            <person name="Mwirichia R."/>
            <person name="Alam I."/>
            <person name="Rashid M."/>
            <person name="Vinu M."/>
            <person name="Ba-Alawi W."/>
            <person name="Anthony Kamau A."/>
            <person name="Kamanda Ngugi D."/>
            <person name="Goker M."/>
            <person name="Klenk H.P."/>
            <person name="Bajic V."/>
            <person name="Stingl U."/>
        </authorList>
    </citation>
    <scope>NUCLEOTIDE SEQUENCE [LARGE SCALE GENOMIC DNA]</scope>
    <source>
        <strain evidence="7">SCGC-AAA833F18</strain>
    </source>
</reference>
<dbReference type="AlphaFoldDB" id="A0A133VSN4"/>
<keyword evidence="5" id="KW-1133">Transmembrane helix</keyword>
<keyword evidence="5" id="KW-0472">Membrane</keyword>
<comment type="subcellular location">
    <subcellularLocation>
        <location evidence="1">Secreted</location>
    </subcellularLocation>
</comment>
<dbReference type="NCBIfam" id="NF033679">
    <property type="entry name" value="DNRLRE_dom"/>
    <property type="match status" value="1"/>
</dbReference>
<dbReference type="InterPro" id="IPR055372">
    <property type="entry name" value="CBM96"/>
</dbReference>
<evidence type="ECO:0000259" key="6">
    <source>
        <dbReference type="Pfam" id="PF24517"/>
    </source>
</evidence>
<organism evidence="7 8">
    <name type="scientific">candidate division MSBL1 archaeon SCGC-AAA833F18</name>
    <dbReference type="NCBI Taxonomy" id="1698257"/>
    <lineage>
        <taxon>Archaea</taxon>
        <taxon>Methanobacteriati</taxon>
        <taxon>Methanobacteriota</taxon>
        <taxon>candidate division MSBL1</taxon>
    </lineage>
</organism>
<name>A0A133VSN4_9EURY</name>
<dbReference type="Gene3D" id="2.60.40.10">
    <property type="entry name" value="Immunoglobulins"/>
    <property type="match status" value="1"/>
</dbReference>
<accession>A0A133VSN4</accession>
<dbReference type="EMBL" id="LHYO01000004">
    <property type="protein sequence ID" value="KXB09469.1"/>
    <property type="molecule type" value="Genomic_DNA"/>
</dbReference>
<protein>
    <recommendedName>
        <fullName evidence="6">Carbohydrate-binding module family 96 domain-containing protein</fullName>
    </recommendedName>
</protein>